<dbReference type="Proteomes" id="UP000199182">
    <property type="component" value="Unassembled WGS sequence"/>
</dbReference>
<accession>A0A1G9Y039</accession>
<evidence type="ECO:0000256" key="3">
    <source>
        <dbReference type="ARBA" id="ARBA00022692"/>
    </source>
</evidence>
<evidence type="ECO:0000256" key="2">
    <source>
        <dbReference type="ARBA" id="ARBA00022448"/>
    </source>
</evidence>
<comment type="subcellular location">
    <subcellularLocation>
        <location evidence="1">Endomembrane system</location>
        <topology evidence="1">Multi-pass membrane protein</topology>
    </subcellularLocation>
</comment>
<dbReference type="RefSeq" id="WP_092639009.1">
    <property type="nucleotide sequence ID" value="NZ_FNID01000009.1"/>
</dbReference>
<dbReference type="PANTHER" id="PTHR30335">
    <property type="entry name" value="INTEGRAL MEMBRANE PROTEIN OF SOXR-REDUCING COMPLEX"/>
    <property type="match status" value="1"/>
</dbReference>
<feature type="transmembrane region" description="Helical" evidence="7">
    <location>
        <begin position="176"/>
        <end position="195"/>
    </location>
</feature>
<protein>
    <submittedName>
        <fullName evidence="8">Electron transport complex protein RnfA</fullName>
    </submittedName>
</protein>
<dbReference type="Pfam" id="PF02508">
    <property type="entry name" value="Rnf-Nqr"/>
    <property type="match status" value="1"/>
</dbReference>
<feature type="transmembrane region" description="Helical" evidence="7">
    <location>
        <begin position="109"/>
        <end position="127"/>
    </location>
</feature>
<evidence type="ECO:0000256" key="5">
    <source>
        <dbReference type="ARBA" id="ARBA00022989"/>
    </source>
</evidence>
<keyword evidence="9" id="KW-1185">Reference proteome</keyword>
<dbReference type="GO" id="GO:0012505">
    <property type="term" value="C:endomembrane system"/>
    <property type="evidence" value="ECO:0007669"/>
    <property type="project" value="UniProtKB-SubCell"/>
</dbReference>
<dbReference type="PANTHER" id="PTHR30335:SF0">
    <property type="entry name" value="ION-TRANSLOCATING OXIDOREDUCTASE COMPLEX SUBUNIT A"/>
    <property type="match status" value="1"/>
</dbReference>
<evidence type="ECO:0000256" key="1">
    <source>
        <dbReference type="ARBA" id="ARBA00004127"/>
    </source>
</evidence>
<proteinExistence type="predicted"/>
<feature type="transmembrane region" description="Helical" evidence="7">
    <location>
        <begin position="6"/>
        <end position="22"/>
    </location>
</feature>
<dbReference type="GO" id="GO:0005886">
    <property type="term" value="C:plasma membrane"/>
    <property type="evidence" value="ECO:0007669"/>
    <property type="project" value="TreeGrafter"/>
</dbReference>
<dbReference type="EMBL" id="FNID01000009">
    <property type="protein sequence ID" value="SDN01773.1"/>
    <property type="molecule type" value="Genomic_DNA"/>
</dbReference>
<evidence type="ECO:0000313" key="8">
    <source>
        <dbReference type="EMBL" id="SDN01773.1"/>
    </source>
</evidence>
<organism evidence="8 9">
    <name type="scientific">Acetanaerobacterium elongatum</name>
    <dbReference type="NCBI Taxonomy" id="258515"/>
    <lineage>
        <taxon>Bacteria</taxon>
        <taxon>Bacillati</taxon>
        <taxon>Bacillota</taxon>
        <taxon>Clostridia</taxon>
        <taxon>Eubacteriales</taxon>
        <taxon>Oscillospiraceae</taxon>
        <taxon>Acetanaerobacterium</taxon>
    </lineage>
</organism>
<feature type="transmembrane region" description="Helical" evidence="7">
    <location>
        <begin position="133"/>
        <end position="155"/>
    </location>
</feature>
<keyword evidence="5 7" id="KW-1133">Transmembrane helix</keyword>
<keyword evidence="2" id="KW-0813">Transport</keyword>
<dbReference type="OrthoDB" id="1820404at2"/>
<sequence length="197" mass="21296">MELLAQFFSASLLAIFVENLVLSRGLGTSTVLFSARGAKPIFMFGGLLTLMTTLSSMAAFGVNLLVGSLSFKAYVRPLAFILAMTAIYYIVYFTLGRFMKSGGEYIRRYLGYATFNCAVLGSAYLVINGKYDIIQTLGFGIGAGVGFTLASLLIAEGRRRVEMAAVPKAFKGLPVTLLYIGILSLAFFGFIGHQLPF</sequence>
<keyword evidence="4" id="KW-1278">Translocase</keyword>
<feature type="transmembrane region" description="Helical" evidence="7">
    <location>
        <begin position="42"/>
        <end position="66"/>
    </location>
</feature>
<evidence type="ECO:0000256" key="7">
    <source>
        <dbReference type="SAM" id="Phobius"/>
    </source>
</evidence>
<reference evidence="8 9" key="1">
    <citation type="submission" date="2016-10" db="EMBL/GenBank/DDBJ databases">
        <authorList>
            <person name="de Groot N.N."/>
        </authorList>
    </citation>
    <scope>NUCLEOTIDE SEQUENCE [LARGE SCALE GENOMIC DNA]</scope>
    <source>
        <strain evidence="8 9">CGMCC 1.5012</strain>
    </source>
</reference>
<dbReference type="InterPro" id="IPR003667">
    <property type="entry name" value="NqrDE/RnfAE"/>
</dbReference>
<dbReference type="AlphaFoldDB" id="A0A1G9Y039"/>
<dbReference type="InterPro" id="IPR050133">
    <property type="entry name" value="NqrDE/RnfAE_oxidrdctase"/>
</dbReference>
<evidence type="ECO:0000256" key="6">
    <source>
        <dbReference type="ARBA" id="ARBA00023136"/>
    </source>
</evidence>
<keyword evidence="6 7" id="KW-0472">Membrane</keyword>
<gene>
    <name evidence="8" type="ORF">SAMN05192585_10986</name>
</gene>
<evidence type="ECO:0000313" key="9">
    <source>
        <dbReference type="Proteomes" id="UP000199182"/>
    </source>
</evidence>
<name>A0A1G9Y039_9FIRM</name>
<feature type="transmembrane region" description="Helical" evidence="7">
    <location>
        <begin position="78"/>
        <end position="97"/>
    </location>
</feature>
<keyword evidence="3 7" id="KW-0812">Transmembrane</keyword>
<evidence type="ECO:0000256" key="4">
    <source>
        <dbReference type="ARBA" id="ARBA00022967"/>
    </source>
</evidence>
<dbReference type="STRING" id="258515.SAMN05192585_10986"/>
<dbReference type="PIRSF" id="PIRSF006102">
    <property type="entry name" value="NQR_DE"/>
    <property type="match status" value="1"/>
</dbReference>